<accession>L7VZF5</accession>
<protein>
    <submittedName>
        <fullName evidence="1">Uncharacterized protein</fullName>
    </submittedName>
</protein>
<proteinExistence type="predicted"/>
<evidence type="ECO:0000313" key="1">
    <source>
        <dbReference type="EMBL" id="AGC72861.1"/>
    </source>
</evidence>
<organism evidence="1">
    <name type="scientific">uncultured bacterium A1Q1_fos_97</name>
    <dbReference type="NCBI Taxonomy" id="1256593"/>
    <lineage>
        <taxon>Bacteria</taxon>
        <taxon>environmental samples</taxon>
    </lineage>
</organism>
<dbReference type="EMBL" id="JX649914">
    <property type="protein sequence ID" value="AGC72861.1"/>
    <property type="molecule type" value="Genomic_DNA"/>
</dbReference>
<dbReference type="AlphaFoldDB" id="L7VZF5"/>
<name>L7VZF5_9BACT</name>
<sequence length="79" mass="9450">MRLYHKAKVSVIYTLAFLFKKLTYKIRIHIKNHFTFTDTSLAHHSVCFFVQKINIQNTDSYKKSLYFYGYKSCPSFSLK</sequence>
<reference evidence="1" key="1">
    <citation type="submission" date="2012-09" db="EMBL/GenBank/DDBJ databases">
        <title>Metagenomic Characterization of a Microbial Community in Wastewater Detects High Levels of Antibiotic Resistance.</title>
        <authorList>
            <person name="Abrams M."/>
            <person name="Caldwell A."/>
            <person name="Vandaei E."/>
            <person name="Lee W."/>
            <person name="Perrott J."/>
            <person name="Khan S.Y."/>
            <person name="Ta J."/>
            <person name="Romero D."/>
            <person name="Nguyen V."/>
            <person name="Pourmand N."/>
            <person name="Ouverney C.C."/>
        </authorList>
    </citation>
    <scope>NUCLEOTIDE SEQUENCE</scope>
</reference>